<feature type="compositionally biased region" description="Basic and acidic residues" evidence="1">
    <location>
        <begin position="689"/>
        <end position="715"/>
    </location>
</feature>
<accession>A0A5N0V9V6</accession>
<sequence>MADIQPPTDSLLWTYVVQDGGYPMVTVCTPEGDVSSPSYSVWEPNSETDAAKLSVSWGEISGALDELVNATRPAAEELKGEGVWPDGHGYGVSFAIRSLNNDPGGAGYLAKNAAQIASSCGNLAQVIIARKQFVIDTIRKNEANFELAGLWGATAEGRRQSRRWYAKHVADVIAGQLGGRKSRGLLDWVTEAEAGAFSAVAGNLEGLTELIGFDWQNGWSWENAGHAWKTLAALGAIGSPIGVGMLALNEFTGLPGLRKGEYGDTLVNAGKTFVGWNDWKDDPAFAGGELAGNIGAVLALRGASSGAASGLRAFATAAKASRFAAVAKTGAALESLLNLPKVSDLAVSGFKNLPKVAEAGKGLLGKDRPPVEADSPYPKPTSGDHSGGAGGNASHNTPETEVPAKADQPLTENPQVARPSDETIPHTAENVRPTGPDTTTNSAGHQNPENVTPSSRPGTGPDESPAAGAAQTPKQPNPMPGGAEARPAGSDGGQPGVEPGNQPGEVPPGSHSSAPEQPHPGPSSPADPAAGETPPLSHPTTAAGESPVGKADDLSKIVMRTASSDSGPHFLQKLSEDARNGIRFNNIARVTEEMSPFHRPGEETSGGTPPKTTGRTEKTSADRGDVKDALSEEKSRHSKPRSGKPQGNAGEQPHPEADTTAASNKPSGSSEGKPSPNTTSGDGSPASGGHREDPSHPPESGSEARADDTGEHPHASEQSSGEPEGEVRRRTPGEIYADKLKYVDKADLTNGTLGRPAQLDTESHFKELPDEPGGGRTTPPHRGGPDDAPSSGAADGNSPNPPPKPTRGGGAAHQGDNVVRPQPGGGTKTALRERDEATRPPQPEPPQPAAASASRPMAKPAEAPKPAGASADAMAAKPTSEVESLETAADPTTQGEPLHVRIIKKTAEESESGELPRAEPPEPPRQPQRNFRDPDGAEPPTGNPGGDASSTRPVGDAGTRRPARLNLPLGLVGPLAASSAPEPLTPPKVPDEINPAQPFEVTERKPLEYRPADPLDGRQKPVVPNALPVVPTKPANPVSPGDFPNPDSGRTPTPDLPYHQPPQPEEPAPIEMPARPEYDSSATPSTPEWPETFPARINHPDQLPPEIPAHPGEGVGGPDPNPAPLSDIPPEVLEQLTDAEREALRKLATEMGVGAAQALHLILDEIIDQMLFTPRQGEPRRRISRGASLADKLNFLTEVDERDQLGEKLAERTGTRPAKPRRVPPERTSKDKPLVPTSWGGSGGRIRYRVVRPELEMPADAPDGLSRGERLLWFVLPPEIQRRFAERIAEVGIEQAKRELAQALDRVSPGEGLGRILRLSDEQVAAMARLMDTTAAGGKSLFFTTKKPIASLKYSLGVIRDRLRREAPPADDWTEFTDAQLEHEILRMLTMLRLADNSLRHPDRFQDWGLRNGWVEDPRVNAATRQEIDPSAGKRLSAMFGTALSGMLALEDYTRRRTAAGDVPDLESKRDEALQLAQTAVDILDHFAGPEPYALNEEFPGSDVRLRDAKQFASSVRTELAKFMGTRYESDEELNAAVHRLEAAARDVSEAAPAENAPTPDIRIAFRDGREVWVELVHRPLQTGTENLRRVGEGLVVMRQIAADYGRTPEFYVVTTDEADPDAARGLIESGAADGVLGLDANWNNLELLAKRDAPASTPPEAASLPSPEAGFPEDSPLTVRELSELPDLQKVSDHFNELFKPEPGAEPMPLDRLLAFSEGGFYIAGAFSGKDLVGASVAFIGERQGERVVHLHVTGVVEGAGGQEAGRMLAANLQDWALRRGVEKIDRTHARYLPRKTALPSEPTETPKRPMEQARAQRFEEAEDLWKAAGLLSALGNDVSVKDLPQLGSALLPLYASTDEEVHTAAVVSSLITDGTALEHLWQPGTFNAPDQTSTGFLEFPVQSAGSTGPGYAVVVAQLDSREDADRQTLLQRVQQHLDSLPANDPRRRFLVLTGEATTGDPTWLQELSFQLLNQGFDAIPIHRPGQPVEILAAKENLLTGQVTRSMGPFRPVQARELAQWLADRAATKHQEHQNVTNQRAEPAQTPASPTETPTVVPVAPIASQEQAASEPGEGSTPRLRKEKATPLIGTIKVHSPISTIRGAWQARKRADEDVVRSVIQAAATAADVRIVEDSSVPMPSEQAWIIDSGGQKFVLQVIHTPNIGYSEHNPITFQVFPESTSDPSMPQIVLRQPDWLPPELAVLPIAHTMAVGGDLLAAQAKDRDAVPLSQASLYEQNLRYDQFPGRALKLKPTDRGHIAQVVAMGILVSQARSPLARRRMEAHLERLLSYLGVAGEDPYSAIRMRALEAYGTKIFMSTPREKQDPALVANSALVVANAYRPAEAAEGYRTGNWPVENPAVEVSYRLPMASGARAFDRVSAVENAIRKNSDQAGSRTRVTLVPAGADLRYDVFDGDRKIFTTVFHVLPGRPLEASGFSTHPGKQLLSVYLPARTRLRDVEGVLTAAIAYGTQYFTKATLNPHSHTLHANSDLDRLPDGPIDRAFEVRIELLGDRIARTPPRRPWRRRQLISELRALLERAGLEKQMPGYGYRLKSLSAKAQQVVEEFAIKRTNTDYLPTWFNVLAAIFNDSPATLAMGTALTLSAVHVGPLGNGVSYLVSGLSSLLLSAITLRSFSIANDERAARARKSLEMRAAIDKARAIGAATPWPEDDLVPTDDQLPDEEVDIALPLRRLGRQFSLPALLGLLAGYLVGGLMGMTKPTALSQLSSAVGTMVLRPLAERYSRRKRKGAELAAQDSINREDAQKVVEEVRKLYQGTVHAFAVIDAYFAGEELPAEAVTELTPSPERPDVDGPNLGVSGFQWGAAVASYIPLMPNVNKVANPALDTDPVRFLVEHLGRHTTVVAADLARLAFAGTVTALIENRTALRELEHKLTRLAGALRANREAKIPMTVGDRDWLLREIAVEALHIVARSAKSGPAGDRRLSALGEVPEELKELLGVIRSTPPKLTAPISRKGPLSRLEYATFILLNSITAGTITFGVSVLAGASAYYLWGGVAAGLAGVLTAIGKPFVRVREMVAENRAGTPVEQKSDREARENRYLLEKVAEAMLRDFAKRHGEEFPTVVAEQISTHLDRRERRALPAVTPLTKFEPILVTDEDLQSETWSPESRAELKALSEIRHHTTRREEVREALEFLARPENQRPGGWSHEVREMLDILAPPEDKEPPEWSPEAWPTEIQEKVEFLAQSENERPGGWSREVRTKQESLTEPENQDWPEKIRGKLESLRQSIEVELGLWGFRPTLEHSLGLLKDVLPPLIDGIEQQLRDYERRGGFLTNRLATVLRAYLRDGEGDLVQQVKGVLSEHKATNKELPSRLKELVEHYESTRQAGLRARLDDLVRGPSRDWDQERQLLGRIVDLLNVEAHDDGFDDDRLAQNLKMILRWSETHGDDYYARQVEGLLRLSSEGVPLPGQLAVLLRAFDENRTRAAQEVMKAIHELNQRVDEYKAGTDPMRFTDIDDPGLDSPEPVYKSPLQLKSDEIAKAANVPARRVLHSRFIGNHITEERVKATREWRAKQLNAVKTNVALARWSPKEKGIAIRPFVTADTAPPEVLESLRQEKAPLLTQINRNYNSLFAGFRGYRSNCVAAAVAYLYTLAGWKGKTAVPFSKTLPERATLTALWERVGGTWHAHGSWDDLVEPMTGDRGAVSAVAVLSRGSNGEMKRHVFVVEVDEDTGVPMAWDPMTGCVARVPTRPWMILRLPVEMDALRSMEPIQPPEHGMDEVPKAERSAIYRGEPPLGPHLRKLAAMSPLAEFVPPSPPSDAGFIDALRYGLASARHAGWRGVPTLIPKPVPQPGPPIVVLTHPVHALPDRSKLSGKTKAHPKYHAVDAETVGRKWRARKWAADFFQESHPDYARPFPGYYGAARRPDGTVNLGYLQYWFGGEDWDFGLDGFDDVIRLMVERPFGSRAEVVYVTAEKDGSRKEHLVHVTHESYGVGLFDRENGWFAHPSGNIVEVGMLNYTDHFLPWSKRPQPSDQPWFTAPKGMLYAQGLEKKTAQILEWPGRPPRSWHPSEDLWRRSPLARITENHWLPAIDDNRYIYDFEKDEFVRQYRPRFAQPDPYYFGPGTWNPDGTVDRDALVAKFGGTWMADLTIDEIIFQIADRELLSEGVVHLEVSNEQGKREHRLGVVAHDTYGVAFFDYSDPASPRLLDLSGDLVRASLLPYRDALRRPLAADDGRYVSYAVNADSGPEPEVRALLGENVPELGAPENRSQGPEECVRWASEFMWAHAGVPKEPKQYPPEEAARWSTLDAVQKEFGGKWQTINPTDYGYLFDAIDAFIDTMPDRKEDAAAVLAFKGAGPNGQEIRHATAVVVTKDGVQIYVDPQAADATRLPVGPEGVYLLLIDLAQLRSGTIELRPDGLDDLPAEERTAIYRGFYDRAPAPKQVSVGIMRALSQAGGYVPRDLKKN</sequence>
<evidence type="ECO:0000256" key="2">
    <source>
        <dbReference type="SAM" id="Phobius"/>
    </source>
</evidence>
<dbReference type="PANTHER" id="PTHR24216:SF65">
    <property type="entry name" value="PAXILLIN-LIKE PROTEIN 1"/>
    <property type="match status" value="1"/>
</dbReference>
<evidence type="ECO:0000313" key="5">
    <source>
        <dbReference type="EMBL" id="KAA9161322.1"/>
    </source>
</evidence>
<dbReference type="RefSeq" id="WP_150980327.1">
    <property type="nucleotide sequence ID" value="NZ_VMNW02000017.1"/>
</dbReference>
<feature type="compositionally biased region" description="Basic and acidic residues" evidence="1">
    <location>
        <begin position="590"/>
        <end position="602"/>
    </location>
</feature>
<feature type="compositionally biased region" description="Basic and acidic residues" evidence="1">
    <location>
        <begin position="1223"/>
        <end position="1233"/>
    </location>
</feature>
<reference evidence="5" key="1">
    <citation type="submission" date="2019-09" db="EMBL/GenBank/DDBJ databases">
        <authorList>
            <person name="Teo W.F.A."/>
            <person name="Duangmal K."/>
        </authorList>
    </citation>
    <scope>NUCLEOTIDE SEQUENCE [LARGE SCALE GENOMIC DNA]</scope>
    <source>
        <strain evidence="5">K81G1</strain>
    </source>
</reference>
<evidence type="ECO:0000259" key="4">
    <source>
        <dbReference type="Pfam" id="PF25547"/>
    </source>
</evidence>
<feature type="transmembrane region" description="Helical" evidence="2">
    <location>
        <begin position="2985"/>
        <end position="3006"/>
    </location>
</feature>
<feature type="compositionally biased region" description="Basic and acidic residues" evidence="1">
    <location>
        <begin position="1204"/>
        <end position="1214"/>
    </location>
</feature>
<comment type="caution">
    <text evidence="5">The sequence shown here is derived from an EMBL/GenBank/DDBJ whole genome shotgun (WGS) entry which is preliminary data.</text>
</comment>
<feature type="domain" description="Tox-PL" evidence="3">
    <location>
        <begin position="4260"/>
        <end position="4351"/>
    </location>
</feature>
<dbReference type="EMBL" id="VMNW02000017">
    <property type="protein sequence ID" value="KAA9161322.1"/>
    <property type="molecule type" value="Genomic_DNA"/>
</dbReference>
<gene>
    <name evidence="5" type="ORF">FPZ12_014325</name>
</gene>
<feature type="domain" description="Outer membrane channel protein CpnT-like N-terminal" evidence="4">
    <location>
        <begin position="41"/>
        <end position="164"/>
    </location>
</feature>
<dbReference type="Proteomes" id="UP000319769">
    <property type="component" value="Unassembled WGS sequence"/>
</dbReference>
<name>A0A5N0V9V6_9PSEU</name>
<evidence type="ECO:0000259" key="3">
    <source>
        <dbReference type="Pfam" id="PF15644"/>
    </source>
</evidence>
<organism evidence="5 6">
    <name type="scientific">Amycolatopsis acidicola</name>
    <dbReference type="NCBI Taxonomy" id="2596893"/>
    <lineage>
        <taxon>Bacteria</taxon>
        <taxon>Bacillati</taxon>
        <taxon>Actinomycetota</taxon>
        <taxon>Actinomycetes</taxon>
        <taxon>Pseudonocardiales</taxon>
        <taxon>Pseudonocardiaceae</taxon>
        <taxon>Amycolatopsis</taxon>
    </lineage>
</organism>
<feature type="region of interest" description="Disordered" evidence="1">
    <location>
        <begin position="1204"/>
        <end position="1238"/>
    </location>
</feature>
<feature type="compositionally biased region" description="Low complexity" evidence="1">
    <location>
        <begin position="1655"/>
        <end position="1670"/>
    </location>
</feature>
<feature type="compositionally biased region" description="Basic and acidic residues" evidence="1">
    <location>
        <begin position="614"/>
        <end position="635"/>
    </location>
</feature>
<dbReference type="PANTHER" id="PTHR24216">
    <property type="entry name" value="PAXILLIN-RELATED"/>
    <property type="match status" value="1"/>
</dbReference>
<dbReference type="InterPro" id="IPR016181">
    <property type="entry name" value="Acyl_CoA_acyltransferase"/>
</dbReference>
<dbReference type="Pfam" id="PF25547">
    <property type="entry name" value="WXG100_2"/>
    <property type="match status" value="1"/>
</dbReference>
<dbReference type="Gene3D" id="3.40.630.30">
    <property type="match status" value="1"/>
</dbReference>
<feature type="compositionally biased region" description="Basic and acidic residues" evidence="1">
    <location>
        <begin position="725"/>
        <end position="747"/>
    </location>
</feature>
<dbReference type="Pfam" id="PF15644">
    <property type="entry name" value="Gln_amidase"/>
    <property type="match status" value="1"/>
</dbReference>
<feature type="compositionally biased region" description="Basic and acidic residues" evidence="1">
    <location>
        <begin position="1001"/>
        <end position="1019"/>
    </location>
</feature>
<dbReference type="OrthoDB" id="3874132at2"/>
<dbReference type="SUPFAM" id="SSF55729">
    <property type="entry name" value="Acyl-CoA N-acyltransferases (Nat)"/>
    <property type="match status" value="1"/>
</dbReference>
<feature type="region of interest" description="Disordered" evidence="1">
    <location>
        <begin position="3210"/>
        <end position="3235"/>
    </location>
</feature>
<feature type="transmembrane region" description="Helical" evidence="2">
    <location>
        <begin position="3012"/>
        <end position="3034"/>
    </location>
</feature>
<keyword evidence="2" id="KW-1133">Transmembrane helix</keyword>
<keyword evidence="2" id="KW-0472">Membrane</keyword>
<protein>
    <submittedName>
        <fullName evidence="5">Uncharacterized protein</fullName>
    </submittedName>
</protein>
<dbReference type="InterPro" id="IPR057746">
    <property type="entry name" value="CpnT-like_N"/>
</dbReference>
<feature type="compositionally biased region" description="Polar residues" evidence="1">
    <location>
        <begin position="436"/>
        <end position="457"/>
    </location>
</feature>
<feature type="region of interest" description="Disordered" evidence="1">
    <location>
        <begin position="2029"/>
        <end position="2055"/>
    </location>
</feature>
<proteinExistence type="predicted"/>
<feature type="compositionally biased region" description="Low complexity" evidence="1">
    <location>
        <begin position="849"/>
        <end position="878"/>
    </location>
</feature>
<keyword evidence="2" id="KW-0812">Transmembrane</keyword>
<dbReference type="InterPro" id="IPR028908">
    <property type="entry name" value="Tox-PL_dom"/>
</dbReference>
<evidence type="ECO:0000256" key="1">
    <source>
        <dbReference type="SAM" id="MobiDB-lite"/>
    </source>
</evidence>
<evidence type="ECO:0000313" key="6">
    <source>
        <dbReference type="Proteomes" id="UP000319769"/>
    </source>
</evidence>
<feature type="compositionally biased region" description="Low complexity" evidence="1">
    <location>
        <begin position="663"/>
        <end position="677"/>
    </location>
</feature>
<keyword evidence="6" id="KW-1185">Reference proteome</keyword>
<feature type="region of interest" description="Disordered" evidence="1">
    <location>
        <begin position="361"/>
        <end position="1129"/>
    </location>
</feature>
<feature type="region of interest" description="Disordered" evidence="1">
    <location>
        <begin position="1654"/>
        <end position="1676"/>
    </location>
</feature>